<dbReference type="EMBL" id="JBHSKD010000026">
    <property type="protein sequence ID" value="MFC5178560.1"/>
    <property type="molecule type" value="Genomic_DNA"/>
</dbReference>
<dbReference type="Pfam" id="PF10646">
    <property type="entry name" value="Germane"/>
    <property type="match status" value="1"/>
</dbReference>
<dbReference type="InterPro" id="IPR018910">
    <property type="entry name" value="LpqB_C"/>
</dbReference>
<keyword evidence="5" id="KW-1185">Reference proteome</keyword>
<feature type="signal peptide" evidence="2">
    <location>
        <begin position="1"/>
        <end position="20"/>
    </location>
</feature>
<gene>
    <name evidence="4" type="ORF">ACFPGP_17915</name>
</gene>
<sequence length="585" mass="61089">MSPRRTVPALVVALLSALLAAGCGMPTEGPVVTTESDGGESGAAGVRSDARPPPPGASAADIATGFLDAMTAFPVNVTVAEEYLSSDARGEWSPDNATITYAETSQPQAVLREGETEVALRLSDAQTLDARGSYVGRLGRLGERLRLPMVREGGEWRIAQAPDALIVPATWFEQYFRQVALYFFDPTSQILVPQPVFVPEGEQLASTLVNALLAGPGPSLRQVVTTALPEGLQLALSVPISDDGVADVQLDGFSGQLTPEASELIVAQLAWTLRQEPTITALRVSIGGEPLVLSDGVSLFPVNDQGAEYDPTVLGASSLLYGLRDGMLVSGPPDTLAPVSGPLGKSDHDVRSVAVNLPATRAASVSSDGTTISLSSVRGQDGSVQPVASEAEDFLRPAWDFSDRLWMVDARASGARVSYLSDDGPVPVRVPGVTGEDVTRFLVSRDSTRLVAVIQGRNDRLVASRIRHDRTGHVLGATVARPLSVVGDPQLRVRDLGWATPTAVVVLSRVGTALWQVRPASVDGAPSAFDSTLTTLTGNVLGLAASPAPSQNLFAVTPHTLIDFTAGGAVGIDVDAGVDSLDYAG</sequence>
<dbReference type="Proteomes" id="UP001596087">
    <property type="component" value="Unassembled WGS sequence"/>
</dbReference>
<dbReference type="SMART" id="SM00909">
    <property type="entry name" value="Germane"/>
    <property type="match status" value="1"/>
</dbReference>
<reference evidence="5" key="1">
    <citation type="journal article" date="2019" name="Int. J. Syst. Evol. Microbiol.">
        <title>The Global Catalogue of Microorganisms (GCM) 10K type strain sequencing project: providing services to taxonomists for standard genome sequencing and annotation.</title>
        <authorList>
            <consortium name="The Broad Institute Genomics Platform"/>
            <consortium name="The Broad Institute Genome Sequencing Center for Infectious Disease"/>
            <person name="Wu L."/>
            <person name="Ma J."/>
        </authorList>
    </citation>
    <scope>NUCLEOTIDE SEQUENCE [LARGE SCALE GENOMIC DNA]</scope>
    <source>
        <strain evidence="5">DFY41</strain>
    </source>
</reference>
<feature type="chain" id="PRO_5045456724" evidence="2">
    <location>
        <begin position="21"/>
        <end position="585"/>
    </location>
</feature>
<evidence type="ECO:0000313" key="4">
    <source>
        <dbReference type="EMBL" id="MFC5178560.1"/>
    </source>
</evidence>
<evidence type="ECO:0000256" key="1">
    <source>
        <dbReference type="SAM" id="MobiDB-lite"/>
    </source>
</evidence>
<name>A0ABW0BNA1_9ACTN</name>
<dbReference type="Pfam" id="PF25976">
    <property type="entry name" value="LpqB_N"/>
    <property type="match status" value="1"/>
</dbReference>
<accession>A0ABW0BNA1</accession>
<dbReference type="RefSeq" id="WP_378592194.1">
    <property type="nucleotide sequence ID" value="NZ_JBHSKD010000026.1"/>
</dbReference>
<dbReference type="InterPro" id="IPR019606">
    <property type="entry name" value="GerMN"/>
</dbReference>
<feature type="region of interest" description="Disordered" evidence="1">
    <location>
        <begin position="29"/>
        <end position="57"/>
    </location>
</feature>
<keyword evidence="2" id="KW-0732">Signal</keyword>
<evidence type="ECO:0000313" key="5">
    <source>
        <dbReference type="Proteomes" id="UP001596087"/>
    </source>
</evidence>
<dbReference type="PROSITE" id="PS51257">
    <property type="entry name" value="PROKAR_LIPOPROTEIN"/>
    <property type="match status" value="1"/>
</dbReference>
<protein>
    <submittedName>
        <fullName evidence="4">LpqB family beta-propeller domain-containing protein</fullName>
    </submittedName>
</protein>
<organism evidence="4 5">
    <name type="scientific">Nocardioides taihuensis</name>
    <dbReference type="NCBI Taxonomy" id="1835606"/>
    <lineage>
        <taxon>Bacteria</taxon>
        <taxon>Bacillati</taxon>
        <taxon>Actinomycetota</taxon>
        <taxon>Actinomycetes</taxon>
        <taxon>Propionibacteriales</taxon>
        <taxon>Nocardioidaceae</taxon>
        <taxon>Nocardioides</taxon>
    </lineage>
</organism>
<feature type="domain" description="GerMN" evidence="3">
    <location>
        <begin position="205"/>
        <end position="295"/>
    </location>
</feature>
<comment type="caution">
    <text evidence="4">The sequence shown here is derived from an EMBL/GenBank/DDBJ whole genome shotgun (WGS) entry which is preliminary data.</text>
</comment>
<evidence type="ECO:0000259" key="3">
    <source>
        <dbReference type="SMART" id="SM00909"/>
    </source>
</evidence>
<dbReference type="Pfam" id="PF10647">
    <property type="entry name" value="Gmad1"/>
    <property type="match status" value="1"/>
</dbReference>
<proteinExistence type="predicted"/>
<dbReference type="InterPro" id="IPR059026">
    <property type="entry name" value="LpqB_N"/>
</dbReference>
<evidence type="ECO:0000256" key="2">
    <source>
        <dbReference type="SAM" id="SignalP"/>
    </source>
</evidence>